<keyword evidence="1" id="KW-1133">Transmembrane helix</keyword>
<dbReference type="EMBL" id="GBXM01013572">
    <property type="protein sequence ID" value="JAH95005.1"/>
    <property type="molecule type" value="Transcribed_RNA"/>
</dbReference>
<evidence type="ECO:0000256" key="1">
    <source>
        <dbReference type="SAM" id="Phobius"/>
    </source>
</evidence>
<dbReference type="AlphaFoldDB" id="A0A0E9WZE9"/>
<sequence>MLRNGCKRGTINPSAAPRRFRTSSSRRCRTTVLTPVPTEHLSYICGSAAASYASAYTRAYISDCASACVSDFLIHVNRPSKRTPVVRKVQVHRCSRSTVSVSLSCIVVICFLVLIDPPGPGICQIQAKKLLF</sequence>
<keyword evidence="1" id="KW-0812">Transmembrane</keyword>
<reference evidence="2" key="1">
    <citation type="submission" date="2014-11" db="EMBL/GenBank/DDBJ databases">
        <authorList>
            <person name="Amaro Gonzalez C."/>
        </authorList>
    </citation>
    <scope>NUCLEOTIDE SEQUENCE</scope>
</reference>
<organism evidence="2">
    <name type="scientific">Anguilla anguilla</name>
    <name type="common">European freshwater eel</name>
    <name type="synonym">Muraena anguilla</name>
    <dbReference type="NCBI Taxonomy" id="7936"/>
    <lineage>
        <taxon>Eukaryota</taxon>
        <taxon>Metazoa</taxon>
        <taxon>Chordata</taxon>
        <taxon>Craniata</taxon>
        <taxon>Vertebrata</taxon>
        <taxon>Euteleostomi</taxon>
        <taxon>Actinopterygii</taxon>
        <taxon>Neopterygii</taxon>
        <taxon>Teleostei</taxon>
        <taxon>Anguilliformes</taxon>
        <taxon>Anguillidae</taxon>
        <taxon>Anguilla</taxon>
    </lineage>
</organism>
<protein>
    <submittedName>
        <fullName evidence="2">Uncharacterized protein</fullName>
    </submittedName>
</protein>
<feature type="transmembrane region" description="Helical" evidence="1">
    <location>
        <begin position="97"/>
        <end position="115"/>
    </location>
</feature>
<keyword evidence="1" id="KW-0472">Membrane</keyword>
<name>A0A0E9WZE9_ANGAN</name>
<evidence type="ECO:0000313" key="2">
    <source>
        <dbReference type="EMBL" id="JAH95005.1"/>
    </source>
</evidence>
<proteinExistence type="predicted"/>
<accession>A0A0E9WZE9</accession>
<reference evidence="2" key="2">
    <citation type="journal article" date="2015" name="Fish Shellfish Immunol.">
        <title>Early steps in the European eel (Anguilla anguilla)-Vibrio vulnificus interaction in the gills: Role of the RtxA13 toxin.</title>
        <authorList>
            <person name="Callol A."/>
            <person name="Pajuelo D."/>
            <person name="Ebbesson L."/>
            <person name="Teles M."/>
            <person name="MacKenzie S."/>
            <person name="Amaro C."/>
        </authorList>
    </citation>
    <scope>NUCLEOTIDE SEQUENCE</scope>
</reference>